<dbReference type="Proteomes" id="UP000179807">
    <property type="component" value="Unassembled WGS sequence"/>
</dbReference>
<evidence type="ECO:0000256" key="5">
    <source>
        <dbReference type="ARBA" id="ARBA00022840"/>
    </source>
</evidence>
<dbReference type="SUPFAM" id="SSF56112">
    <property type="entry name" value="Protein kinase-like (PK-like)"/>
    <property type="match status" value="1"/>
</dbReference>
<dbReference type="InterPro" id="IPR017441">
    <property type="entry name" value="Protein_kinase_ATP_BS"/>
</dbReference>
<sequence>MEQPTLTEETEYGTKLEIPRAFGKYEYVSTIGRGGSSVVITVIHKRTNIVYAAKVASRQSIVENGQLEYLERELRVARKMNHPNIIKVFDEIYLENVIIIIMEYCENGDLLTFVTLNPFLVVALAKKMFFQLCEAVSYIHKNRVAHRDLKPENIFIDNEMNIKIGDFGLSREYMKKEELFTTLCGTFYYLSPEIILQKGYDGRKSDVWSLGIILYVLFLGTLPWKSTNQNDLLDEICTGVIEIPDQVSSDVKEVIIKCCSLDPDRRPTVDQLFDMPLLITEKYAFLNQPKTYSGRGSIPSIGSAFSQRMNATNKSRFSINQSSTNNSFYGINLSNLLNDSNGGNSTVNGMQRRLKAYGIRGNGSYKNVWRTKVSHSIHFNQPSHLSSVSNSSAGSQAPPIITSPQNPNQYITKPIKVTNSERRRSGNFLNLQRKVFV</sequence>
<dbReference type="GO" id="GO:0005524">
    <property type="term" value="F:ATP binding"/>
    <property type="evidence" value="ECO:0007669"/>
    <property type="project" value="UniProtKB-UniRule"/>
</dbReference>
<evidence type="ECO:0000256" key="1">
    <source>
        <dbReference type="ARBA" id="ARBA00022527"/>
    </source>
</evidence>
<dbReference type="Gene3D" id="1.10.510.10">
    <property type="entry name" value="Transferase(Phosphotransferase) domain 1"/>
    <property type="match status" value="1"/>
</dbReference>
<dbReference type="OrthoDB" id="544350at2759"/>
<dbReference type="RefSeq" id="XP_068369530.1">
    <property type="nucleotide sequence ID" value="XM_068490804.1"/>
</dbReference>
<feature type="compositionally biased region" description="Low complexity" evidence="8">
    <location>
        <begin position="383"/>
        <end position="395"/>
    </location>
</feature>
<proteinExistence type="inferred from homology"/>
<keyword evidence="3 6" id="KW-0547">Nucleotide-binding</keyword>
<dbReference type="PANTHER" id="PTHR24346:SF82">
    <property type="entry name" value="KP78A-RELATED"/>
    <property type="match status" value="1"/>
</dbReference>
<evidence type="ECO:0000256" key="3">
    <source>
        <dbReference type="ARBA" id="ARBA00022741"/>
    </source>
</evidence>
<evidence type="ECO:0000256" key="6">
    <source>
        <dbReference type="PROSITE-ProRule" id="PRU10141"/>
    </source>
</evidence>
<keyword evidence="1 7" id="KW-0723">Serine/threonine-protein kinase</keyword>
<keyword evidence="2" id="KW-0808">Transferase</keyword>
<feature type="region of interest" description="Disordered" evidence="8">
    <location>
        <begin position="383"/>
        <end position="411"/>
    </location>
</feature>
<organism evidence="10 11">
    <name type="scientific">Tritrichomonas foetus</name>
    <dbReference type="NCBI Taxonomy" id="1144522"/>
    <lineage>
        <taxon>Eukaryota</taxon>
        <taxon>Metamonada</taxon>
        <taxon>Parabasalia</taxon>
        <taxon>Tritrichomonadida</taxon>
        <taxon>Tritrichomonadidae</taxon>
        <taxon>Tritrichomonas</taxon>
    </lineage>
</organism>
<evidence type="ECO:0000256" key="2">
    <source>
        <dbReference type="ARBA" id="ARBA00022679"/>
    </source>
</evidence>
<keyword evidence="11" id="KW-1185">Reference proteome</keyword>
<dbReference type="GO" id="GO:0004674">
    <property type="term" value="F:protein serine/threonine kinase activity"/>
    <property type="evidence" value="ECO:0007669"/>
    <property type="project" value="UniProtKB-KW"/>
</dbReference>
<protein>
    <submittedName>
        <fullName evidence="10">CBL-interacting serine/threonine-protein kinase 19</fullName>
    </submittedName>
</protein>
<keyword evidence="4 10" id="KW-0418">Kinase</keyword>
<gene>
    <name evidence="10" type="ORF">TRFO_02629</name>
</gene>
<dbReference type="PROSITE" id="PS00108">
    <property type="entry name" value="PROTEIN_KINASE_ST"/>
    <property type="match status" value="1"/>
</dbReference>
<dbReference type="PROSITE" id="PS00107">
    <property type="entry name" value="PROTEIN_KINASE_ATP"/>
    <property type="match status" value="1"/>
</dbReference>
<dbReference type="SMART" id="SM00220">
    <property type="entry name" value="S_TKc"/>
    <property type="match status" value="1"/>
</dbReference>
<dbReference type="InterPro" id="IPR001245">
    <property type="entry name" value="Ser-Thr/Tyr_kinase_cat_dom"/>
</dbReference>
<dbReference type="GeneID" id="94825508"/>
<evidence type="ECO:0000259" key="9">
    <source>
        <dbReference type="PROSITE" id="PS50011"/>
    </source>
</evidence>
<dbReference type="VEuPathDB" id="TrichDB:TRFO_02629"/>
<evidence type="ECO:0000313" key="11">
    <source>
        <dbReference type="Proteomes" id="UP000179807"/>
    </source>
</evidence>
<feature type="compositionally biased region" description="Polar residues" evidence="8">
    <location>
        <begin position="402"/>
        <end position="411"/>
    </location>
</feature>
<dbReference type="AlphaFoldDB" id="A0A1J4KZ13"/>
<reference evidence="10" key="1">
    <citation type="submission" date="2016-10" db="EMBL/GenBank/DDBJ databases">
        <authorList>
            <person name="Benchimol M."/>
            <person name="Almeida L.G."/>
            <person name="Vasconcelos A.T."/>
            <person name="Perreira-Neves A."/>
            <person name="Rosa I.A."/>
            <person name="Tasca T."/>
            <person name="Bogo M.R."/>
            <person name="de Souza W."/>
        </authorList>
    </citation>
    <scope>NUCLEOTIDE SEQUENCE [LARGE SCALE GENOMIC DNA]</scope>
    <source>
        <strain evidence="10">K</strain>
    </source>
</reference>
<dbReference type="PRINTS" id="PR00109">
    <property type="entry name" value="TYRKINASE"/>
</dbReference>
<dbReference type="InterPro" id="IPR000719">
    <property type="entry name" value="Prot_kinase_dom"/>
</dbReference>
<comment type="similarity">
    <text evidence="7">Belongs to the protein kinase superfamily.</text>
</comment>
<dbReference type="InterPro" id="IPR008271">
    <property type="entry name" value="Ser/Thr_kinase_AS"/>
</dbReference>
<feature type="domain" description="Protein kinase" evidence="9">
    <location>
        <begin position="25"/>
        <end position="278"/>
    </location>
</feature>
<evidence type="ECO:0000313" key="10">
    <source>
        <dbReference type="EMBL" id="OHT16394.1"/>
    </source>
</evidence>
<dbReference type="PANTHER" id="PTHR24346">
    <property type="entry name" value="MAP/MICROTUBULE AFFINITY-REGULATING KINASE"/>
    <property type="match status" value="1"/>
</dbReference>
<evidence type="ECO:0000256" key="4">
    <source>
        <dbReference type="ARBA" id="ARBA00022777"/>
    </source>
</evidence>
<name>A0A1J4KZ13_9EUKA</name>
<accession>A0A1J4KZ13</accession>
<keyword evidence="5 6" id="KW-0067">ATP-binding</keyword>
<dbReference type="InterPro" id="IPR011009">
    <property type="entry name" value="Kinase-like_dom_sf"/>
</dbReference>
<dbReference type="Pfam" id="PF00069">
    <property type="entry name" value="Pkinase"/>
    <property type="match status" value="1"/>
</dbReference>
<dbReference type="FunFam" id="1.10.510.10:FF:000956">
    <property type="entry name" value="CAMK family protein kinase"/>
    <property type="match status" value="1"/>
</dbReference>
<dbReference type="EMBL" id="MLAK01000111">
    <property type="protein sequence ID" value="OHT16394.1"/>
    <property type="molecule type" value="Genomic_DNA"/>
</dbReference>
<dbReference type="GO" id="GO:0005737">
    <property type="term" value="C:cytoplasm"/>
    <property type="evidence" value="ECO:0007669"/>
    <property type="project" value="TreeGrafter"/>
</dbReference>
<evidence type="ECO:0000256" key="8">
    <source>
        <dbReference type="SAM" id="MobiDB-lite"/>
    </source>
</evidence>
<dbReference type="GO" id="GO:0035556">
    <property type="term" value="P:intracellular signal transduction"/>
    <property type="evidence" value="ECO:0007669"/>
    <property type="project" value="TreeGrafter"/>
</dbReference>
<comment type="caution">
    <text evidence="10">The sequence shown here is derived from an EMBL/GenBank/DDBJ whole genome shotgun (WGS) entry which is preliminary data.</text>
</comment>
<evidence type="ECO:0000256" key="7">
    <source>
        <dbReference type="RuleBase" id="RU000304"/>
    </source>
</evidence>
<dbReference type="PROSITE" id="PS50011">
    <property type="entry name" value="PROTEIN_KINASE_DOM"/>
    <property type="match status" value="1"/>
</dbReference>
<feature type="binding site" evidence="6">
    <location>
        <position position="54"/>
    </location>
    <ligand>
        <name>ATP</name>
        <dbReference type="ChEBI" id="CHEBI:30616"/>
    </ligand>
</feature>